<feature type="transmembrane region" description="Helical" evidence="1">
    <location>
        <begin position="249"/>
        <end position="276"/>
    </location>
</feature>
<dbReference type="Proteomes" id="UP001223802">
    <property type="component" value="Chromosome"/>
</dbReference>
<feature type="transmembrane region" description="Helical" evidence="1">
    <location>
        <begin position="105"/>
        <end position="129"/>
    </location>
</feature>
<feature type="transmembrane region" description="Helical" evidence="1">
    <location>
        <begin position="198"/>
        <end position="221"/>
    </location>
</feature>
<reference evidence="3 4" key="1">
    <citation type="submission" date="2023-02" db="EMBL/GenBank/DDBJ databases">
        <title>Complete genome sequence of a novel bacterium Oceanimonas sp. NTOU-MSR1 isolated from marine coast sediment.</title>
        <authorList>
            <person name="Yang H.-T."/>
            <person name="Chen Y.-L."/>
            <person name="Ho Y.-N."/>
        </authorList>
    </citation>
    <scope>NUCLEOTIDE SEQUENCE [LARGE SCALE GENOMIC DNA]</scope>
    <source>
        <strain evidence="3 4">NTOU-MSR1</strain>
    </source>
</reference>
<keyword evidence="1" id="KW-0812">Transmembrane</keyword>
<dbReference type="KEGG" id="ope:PU634_14430"/>
<dbReference type="RefSeq" id="WP_306761464.1">
    <property type="nucleotide sequence ID" value="NZ_CP118224.1"/>
</dbReference>
<evidence type="ECO:0000259" key="2">
    <source>
        <dbReference type="Pfam" id="PF01970"/>
    </source>
</evidence>
<feature type="domain" description="DUF112" evidence="2">
    <location>
        <begin position="18"/>
        <end position="435"/>
    </location>
</feature>
<dbReference type="PANTHER" id="PTHR35342">
    <property type="entry name" value="TRICARBOXYLIC TRANSPORT PROTEIN"/>
    <property type="match status" value="1"/>
</dbReference>
<name>A0AA50KNP0_9GAMM</name>
<feature type="transmembrane region" description="Helical" evidence="1">
    <location>
        <begin position="6"/>
        <end position="31"/>
    </location>
</feature>
<feature type="transmembrane region" description="Helical" evidence="1">
    <location>
        <begin position="312"/>
        <end position="335"/>
    </location>
</feature>
<feature type="transmembrane region" description="Helical" evidence="1">
    <location>
        <begin position="465"/>
        <end position="484"/>
    </location>
</feature>
<dbReference type="InterPro" id="IPR002823">
    <property type="entry name" value="DUF112_TM"/>
</dbReference>
<feature type="transmembrane region" description="Helical" evidence="1">
    <location>
        <begin position="149"/>
        <end position="177"/>
    </location>
</feature>
<dbReference type="Pfam" id="PF01970">
    <property type="entry name" value="TctA"/>
    <property type="match status" value="1"/>
</dbReference>
<evidence type="ECO:0000256" key="1">
    <source>
        <dbReference type="SAM" id="Phobius"/>
    </source>
</evidence>
<evidence type="ECO:0000313" key="4">
    <source>
        <dbReference type="Proteomes" id="UP001223802"/>
    </source>
</evidence>
<dbReference type="AlphaFoldDB" id="A0AA50KNP0"/>
<evidence type="ECO:0000313" key="3">
    <source>
        <dbReference type="EMBL" id="WMC10262.1"/>
    </source>
</evidence>
<feature type="transmembrane region" description="Helical" evidence="1">
    <location>
        <begin position="43"/>
        <end position="68"/>
    </location>
</feature>
<sequence length="502" mass="52314">MLDNLILGFSTIATLPALTAIVAGVIIGILCGVLPGLSASTAVALMVPFTFGMDPVVSVLLLVSVYLAGEYGGSITAIAIGTPGTPAAAATMIDGYQFTKRGQPGLALTTSVVASSIGGMIGAVVLFAFSEPLAQVALSFGAPEYFALAVFGLTIIASLASDNLMKGFIVMFLGLFLKSIGLDPFTGEERFTFGIPKLMDGISFIPALIGLFAMASVFTGIEKAMNSAQSIKLSFAMPKLRRLLGMWKVYLHSSLLGSIIGVLPGAGATIASFICYNETKRFSRKKEEFGQGCLEGVAAPEAGNNAVVGGSLVPLLTLGIPGSATAAVLIGALMLHDIQPGPLLFQTNGEVVYGIFAGLFVACIAQLVFGIIGVPLWVKVISAPKSLLLPVIATISVVGAYGYNNSLVDVWVMFGFGLLGYALKKYHFPVTPIILALVLGGILEENFRRALLMSEGSYDIFITQPISASLLAMAALSLASPLLFNRLAATDKSSARKKLKHA</sequence>
<proteinExistence type="predicted"/>
<feature type="transmembrane region" description="Helical" evidence="1">
    <location>
        <begin position="387"/>
        <end position="406"/>
    </location>
</feature>
<dbReference type="PANTHER" id="PTHR35342:SF5">
    <property type="entry name" value="TRICARBOXYLIC TRANSPORT PROTEIN"/>
    <property type="match status" value="1"/>
</dbReference>
<keyword evidence="1" id="KW-1133">Transmembrane helix</keyword>
<keyword evidence="1" id="KW-0472">Membrane</keyword>
<keyword evidence="4" id="KW-1185">Reference proteome</keyword>
<feature type="transmembrane region" description="Helical" evidence="1">
    <location>
        <begin position="355"/>
        <end position="378"/>
    </location>
</feature>
<gene>
    <name evidence="3" type="ORF">PU634_14430</name>
</gene>
<protein>
    <submittedName>
        <fullName evidence="3">Tripartite tricarboxylate transporter permease</fullName>
    </submittedName>
</protein>
<feature type="transmembrane region" description="Helical" evidence="1">
    <location>
        <begin position="74"/>
        <end position="93"/>
    </location>
</feature>
<accession>A0AA50KNP0</accession>
<dbReference type="EMBL" id="CP118224">
    <property type="protein sequence ID" value="WMC10262.1"/>
    <property type="molecule type" value="Genomic_DNA"/>
</dbReference>
<feature type="transmembrane region" description="Helical" evidence="1">
    <location>
        <begin position="426"/>
        <end position="444"/>
    </location>
</feature>
<organism evidence="3 4">
    <name type="scientific">Oceanimonas pelagia</name>
    <dbReference type="NCBI Taxonomy" id="3028314"/>
    <lineage>
        <taxon>Bacteria</taxon>
        <taxon>Pseudomonadati</taxon>
        <taxon>Pseudomonadota</taxon>
        <taxon>Gammaproteobacteria</taxon>
        <taxon>Aeromonadales</taxon>
        <taxon>Aeromonadaceae</taxon>
        <taxon>Oceanimonas</taxon>
    </lineage>
</organism>